<evidence type="ECO:0000256" key="1">
    <source>
        <dbReference type="SAM" id="MobiDB-lite"/>
    </source>
</evidence>
<gene>
    <name evidence="2" type="ORF">Pcinc_032198</name>
</gene>
<dbReference type="AlphaFoldDB" id="A0AAE1EUV7"/>
<feature type="compositionally biased region" description="Polar residues" evidence="1">
    <location>
        <begin position="17"/>
        <end position="28"/>
    </location>
</feature>
<comment type="caution">
    <text evidence="2">The sequence shown here is derived from an EMBL/GenBank/DDBJ whole genome shotgun (WGS) entry which is preliminary data.</text>
</comment>
<dbReference type="Proteomes" id="UP001286313">
    <property type="component" value="Unassembled WGS sequence"/>
</dbReference>
<protein>
    <submittedName>
        <fullName evidence="2">Uncharacterized protein</fullName>
    </submittedName>
</protein>
<feature type="compositionally biased region" description="Polar residues" evidence="1">
    <location>
        <begin position="1"/>
        <end position="10"/>
    </location>
</feature>
<keyword evidence="3" id="KW-1185">Reference proteome</keyword>
<evidence type="ECO:0000313" key="3">
    <source>
        <dbReference type="Proteomes" id="UP001286313"/>
    </source>
</evidence>
<dbReference type="EMBL" id="JAWQEG010004385">
    <property type="protein sequence ID" value="KAK3861871.1"/>
    <property type="molecule type" value="Genomic_DNA"/>
</dbReference>
<reference evidence="2" key="1">
    <citation type="submission" date="2023-10" db="EMBL/GenBank/DDBJ databases">
        <title>Genome assemblies of two species of porcelain crab, Petrolisthes cinctipes and Petrolisthes manimaculis (Anomura: Porcellanidae).</title>
        <authorList>
            <person name="Angst P."/>
        </authorList>
    </citation>
    <scope>NUCLEOTIDE SEQUENCE</scope>
    <source>
        <strain evidence="2">PB745_01</strain>
        <tissue evidence="2">Gill</tissue>
    </source>
</reference>
<proteinExistence type="predicted"/>
<feature type="compositionally biased region" description="Polar residues" evidence="1">
    <location>
        <begin position="67"/>
        <end position="96"/>
    </location>
</feature>
<feature type="compositionally biased region" description="Basic and acidic residues" evidence="1">
    <location>
        <begin position="29"/>
        <end position="39"/>
    </location>
</feature>
<name>A0AAE1EUV7_PETCI</name>
<evidence type="ECO:0000313" key="2">
    <source>
        <dbReference type="EMBL" id="KAK3861871.1"/>
    </source>
</evidence>
<sequence>MHQDPGNNETGGDRESTGTQRTPTQRNTLDSHELVDRRPPTLQPRENRYAPSSPPQSQSQVGREVPNDSTISNVTTNLTQTNQRDIPNSASATASNEMPLRNTRGVSANME</sequence>
<feature type="region of interest" description="Disordered" evidence="1">
    <location>
        <begin position="1"/>
        <end position="111"/>
    </location>
</feature>
<accession>A0AAE1EUV7</accession>
<organism evidence="2 3">
    <name type="scientific">Petrolisthes cinctipes</name>
    <name type="common">Flat porcelain crab</name>
    <dbReference type="NCBI Taxonomy" id="88211"/>
    <lineage>
        <taxon>Eukaryota</taxon>
        <taxon>Metazoa</taxon>
        <taxon>Ecdysozoa</taxon>
        <taxon>Arthropoda</taxon>
        <taxon>Crustacea</taxon>
        <taxon>Multicrustacea</taxon>
        <taxon>Malacostraca</taxon>
        <taxon>Eumalacostraca</taxon>
        <taxon>Eucarida</taxon>
        <taxon>Decapoda</taxon>
        <taxon>Pleocyemata</taxon>
        <taxon>Anomura</taxon>
        <taxon>Galatheoidea</taxon>
        <taxon>Porcellanidae</taxon>
        <taxon>Petrolisthes</taxon>
    </lineage>
</organism>